<keyword evidence="8" id="KW-1185">Reference proteome</keyword>
<dbReference type="InterPro" id="IPR013083">
    <property type="entry name" value="Znf_RING/FYVE/PHD"/>
</dbReference>
<dbReference type="KEGG" id="bany:112058317"/>
<dbReference type="AlphaFoldDB" id="A0A6J1PAW5"/>
<dbReference type="OrthoDB" id="7490514at2759"/>
<feature type="domain" description="PHD-type" evidence="7">
    <location>
        <begin position="2"/>
        <end position="52"/>
    </location>
</feature>
<feature type="region of interest" description="Disordered" evidence="6">
    <location>
        <begin position="51"/>
        <end position="92"/>
    </location>
</feature>
<keyword evidence="2 4" id="KW-0863">Zinc-finger</keyword>
<name>A0A6J1PAW5_BICAN</name>
<evidence type="ECO:0000313" key="8">
    <source>
        <dbReference type="Proteomes" id="UP001652582"/>
    </source>
</evidence>
<dbReference type="RefSeq" id="XP_023954808.2">
    <property type="nucleotide sequence ID" value="XM_024099040.2"/>
</dbReference>
<evidence type="ECO:0000256" key="3">
    <source>
        <dbReference type="ARBA" id="ARBA00022833"/>
    </source>
</evidence>
<gene>
    <name evidence="9" type="primary">LOC112058317</name>
</gene>
<dbReference type="PROSITE" id="PS50016">
    <property type="entry name" value="ZF_PHD_2"/>
    <property type="match status" value="1"/>
</dbReference>
<keyword evidence="3" id="KW-0862">Zinc</keyword>
<dbReference type="Pfam" id="PF00628">
    <property type="entry name" value="PHD"/>
    <property type="match status" value="1"/>
</dbReference>
<dbReference type="Pfam" id="PF25298">
    <property type="entry name" value="Baculo_FP_2nd"/>
    <property type="match status" value="1"/>
</dbReference>
<dbReference type="InterPro" id="IPR001965">
    <property type="entry name" value="Znf_PHD"/>
</dbReference>
<evidence type="ECO:0000259" key="7">
    <source>
        <dbReference type="PROSITE" id="PS50016"/>
    </source>
</evidence>
<dbReference type="SMART" id="SM00249">
    <property type="entry name" value="PHD"/>
    <property type="match status" value="1"/>
</dbReference>
<dbReference type="InterPro" id="IPR011011">
    <property type="entry name" value="Znf_FYVE_PHD"/>
</dbReference>
<dbReference type="Gene3D" id="3.30.70.1820">
    <property type="entry name" value="L1 transposable element, RRM domain"/>
    <property type="match status" value="1"/>
</dbReference>
<evidence type="ECO:0000256" key="2">
    <source>
        <dbReference type="ARBA" id="ARBA00022771"/>
    </source>
</evidence>
<reference evidence="9" key="2">
    <citation type="submission" date="2025-08" db="UniProtKB">
        <authorList>
            <consortium name="RefSeq"/>
        </authorList>
    </citation>
    <scope>IDENTIFICATION</scope>
</reference>
<organism evidence="8 9">
    <name type="scientific">Bicyclus anynana</name>
    <name type="common">Squinting bush brown butterfly</name>
    <dbReference type="NCBI Taxonomy" id="110368"/>
    <lineage>
        <taxon>Eukaryota</taxon>
        <taxon>Metazoa</taxon>
        <taxon>Ecdysozoa</taxon>
        <taxon>Arthropoda</taxon>
        <taxon>Hexapoda</taxon>
        <taxon>Insecta</taxon>
        <taxon>Pterygota</taxon>
        <taxon>Neoptera</taxon>
        <taxon>Endopterygota</taxon>
        <taxon>Lepidoptera</taxon>
        <taxon>Glossata</taxon>
        <taxon>Ditrysia</taxon>
        <taxon>Papilionoidea</taxon>
        <taxon>Nymphalidae</taxon>
        <taxon>Satyrinae</taxon>
        <taxon>Satyrini</taxon>
        <taxon>Mycalesina</taxon>
        <taxon>Bicyclus</taxon>
    </lineage>
</organism>
<evidence type="ECO:0000313" key="9">
    <source>
        <dbReference type="RefSeq" id="XP_023954808.2"/>
    </source>
</evidence>
<dbReference type="GO" id="GO:0008270">
    <property type="term" value="F:zinc ion binding"/>
    <property type="evidence" value="ECO:0007669"/>
    <property type="project" value="UniProtKB-KW"/>
</dbReference>
<keyword evidence="1" id="KW-0479">Metal-binding</keyword>
<dbReference type="GeneID" id="112058317"/>
<dbReference type="InterPro" id="IPR019787">
    <property type="entry name" value="Znf_PHD-finger"/>
</dbReference>
<dbReference type="Proteomes" id="UP001652582">
    <property type="component" value="Chromosome 1"/>
</dbReference>
<proteinExistence type="predicted"/>
<keyword evidence="5" id="KW-0175">Coiled coil</keyword>
<feature type="coiled-coil region" evidence="5">
    <location>
        <begin position="105"/>
        <end position="160"/>
    </location>
</feature>
<sequence>MANKCAGCGKFMNPSEGASCSSCKSIFHNVCVGIQEKTRLPAGWTCPDCKAKRPRKNNDDTPVKTTAARELVPDTAGEGRHSPASGVIGNRAGDSSMAEELRLFRDTFKEEIGALRKEMQEIRRELSNVSASLLRCDKRIDNLESRFINAQKENNKRMEELEGKIVTQSDTRANNNNNMDSTIAQLKSELNDRDQELLLNDVEITSIPEEKMENTAHVASLIAVKLGVKIGEGDIVKAERVGPARAGREDAARPIVVRLVRRALRDELLKAARVRRGATTADMGLPGSPRRFYVNERLTKTNRQLFNNARATAKKCRWKYTWTRDGRIYARKSEGQSGLRIRTEQDIFRVFGTDKVDTNC</sequence>
<protein>
    <submittedName>
        <fullName evidence="9">Uncharacterized protein LOC112058317</fullName>
    </submittedName>
</protein>
<reference evidence="8" key="1">
    <citation type="submission" date="2025-05" db="UniProtKB">
        <authorList>
            <consortium name="RefSeq"/>
        </authorList>
    </citation>
    <scope>NUCLEOTIDE SEQUENCE [LARGE SCALE GENOMIC DNA]</scope>
</reference>
<evidence type="ECO:0000256" key="6">
    <source>
        <dbReference type="SAM" id="MobiDB-lite"/>
    </source>
</evidence>
<dbReference type="Gene3D" id="3.30.40.10">
    <property type="entry name" value="Zinc/RING finger domain, C3HC4 (zinc finger)"/>
    <property type="match status" value="1"/>
</dbReference>
<evidence type="ECO:0000256" key="4">
    <source>
        <dbReference type="PROSITE-ProRule" id="PRU00146"/>
    </source>
</evidence>
<dbReference type="InterPro" id="IPR057251">
    <property type="entry name" value="FP_C"/>
</dbReference>
<evidence type="ECO:0000256" key="5">
    <source>
        <dbReference type="SAM" id="Coils"/>
    </source>
</evidence>
<dbReference type="SUPFAM" id="SSF57903">
    <property type="entry name" value="FYVE/PHD zinc finger"/>
    <property type="match status" value="1"/>
</dbReference>
<accession>A0A6J1PAW5</accession>
<evidence type="ECO:0000256" key="1">
    <source>
        <dbReference type="ARBA" id="ARBA00022723"/>
    </source>
</evidence>